<organism evidence="1 2">
    <name type="scientific">Penicillium italicum</name>
    <name type="common">Blue mold</name>
    <dbReference type="NCBI Taxonomy" id="40296"/>
    <lineage>
        <taxon>Eukaryota</taxon>
        <taxon>Fungi</taxon>
        <taxon>Dikarya</taxon>
        <taxon>Ascomycota</taxon>
        <taxon>Pezizomycotina</taxon>
        <taxon>Eurotiomycetes</taxon>
        <taxon>Eurotiomycetidae</taxon>
        <taxon>Eurotiales</taxon>
        <taxon>Aspergillaceae</taxon>
        <taxon>Penicillium</taxon>
    </lineage>
</organism>
<dbReference type="HOGENOM" id="CLU_3406515_0_0_1"/>
<dbReference type="Proteomes" id="UP000030104">
    <property type="component" value="Unassembled WGS sequence"/>
</dbReference>
<dbReference type="EMBL" id="JQGA01000780">
    <property type="protein sequence ID" value="KGO73714.1"/>
    <property type="molecule type" value="Genomic_DNA"/>
</dbReference>
<accession>A0A0A2L132</accession>
<evidence type="ECO:0000313" key="1">
    <source>
        <dbReference type="EMBL" id="KGO73714.1"/>
    </source>
</evidence>
<keyword evidence="2" id="KW-1185">Reference proteome</keyword>
<dbReference type="AlphaFoldDB" id="A0A0A2L132"/>
<comment type="caution">
    <text evidence="1">The sequence shown here is derived from an EMBL/GenBank/DDBJ whole genome shotgun (WGS) entry which is preliminary data.</text>
</comment>
<evidence type="ECO:0000313" key="2">
    <source>
        <dbReference type="Proteomes" id="UP000030104"/>
    </source>
</evidence>
<protein>
    <submittedName>
        <fullName evidence="1">Uncharacterized protein</fullName>
    </submittedName>
</protein>
<name>A0A0A2L132_PENIT</name>
<gene>
    <name evidence="1" type="ORF">PITC_039250</name>
</gene>
<sequence>MYLTVICYVFSSVNPVWNSSQHWEGLMSVK</sequence>
<proteinExistence type="predicted"/>
<reference evidence="1 2" key="1">
    <citation type="journal article" date="2015" name="Mol. Plant Microbe Interact.">
        <title>Genome, transcriptome, and functional analyses of Penicillium expansum provide new insights into secondary metabolism and pathogenicity.</title>
        <authorList>
            <person name="Ballester A.R."/>
            <person name="Marcet-Houben M."/>
            <person name="Levin E."/>
            <person name="Sela N."/>
            <person name="Selma-Lazaro C."/>
            <person name="Carmona L."/>
            <person name="Wisniewski M."/>
            <person name="Droby S."/>
            <person name="Gonzalez-Candelas L."/>
            <person name="Gabaldon T."/>
        </authorList>
    </citation>
    <scope>NUCLEOTIDE SEQUENCE [LARGE SCALE GENOMIC DNA]</scope>
    <source>
        <strain evidence="1 2">PHI-1</strain>
    </source>
</reference>